<dbReference type="SUPFAM" id="SSF55144">
    <property type="entry name" value="LigT-like"/>
    <property type="match status" value="1"/>
</dbReference>
<dbReference type="OrthoDB" id="514292at2759"/>
<dbReference type="PANTHER" id="PTHR28141:SF1">
    <property type="entry name" value="2',3'-CYCLIC-NUCLEOTIDE 3'-PHOSPHODIESTERASE"/>
    <property type="match status" value="1"/>
</dbReference>
<proteinExistence type="predicted"/>
<dbReference type="Proteomes" id="UP000298327">
    <property type="component" value="Unassembled WGS sequence"/>
</dbReference>
<gene>
    <name evidence="1" type="ORF">EVG20_g1636</name>
</gene>
<comment type="caution">
    <text evidence="1">The sequence shown here is derived from an EMBL/GenBank/DDBJ whole genome shotgun (WGS) entry which is preliminary data.</text>
</comment>
<protein>
    <recommendedName>
        <fullName evidence="3">LigT-like protein</fullName>
    </recommendedName>
</protein>
<evidence type="ECO:0008006" key="3">
    <source>
        <dbReference type="Google" id="ProtNLM"/>
    </source>
</evidence>
<dbReference type="Gene3D" id="3.90.1140.10">
    <property type="entry name" value="Cyclic phosphodiesterase"/>
    <property type="match status" value="1"/>
</dbReference>
<accession>A0A4Y9Z9Z8</accession>
<dbReference type="InterPro" id="IPR012386">
    <property type="entry name" value="Cyclic-nucl_3Pdiesterase"/>
</dbReference>
<dbReference type="GO" id="GO:0009187">
    <property type="term" value="P:cyclic nucleotide metabolic process"/>
    <property type="evidence" value="ECO:0007669"/>
    <property type="project" value="TreeGrafter"/>
</dbReference>
<reference evidence="1 2" key="1">
    <citation type="submission" date="2019-02" db="EMBL/GenBank/DDBJ databases">
        <title>Genome sequencing of the rare red list fungi Dentipellis fragilis.</title>
        <authorList>
            <person name="Buettner E."/>
            <person name="Kellner H."/>
        </authorList>
    </citation>
    <scope>NUCLEOTIDE SEQUENCE [LARGE SCALE GENOMIC DNA]</scope>
    <source>
        <strain evidence="1 2">DSM 105465</strain>
    </source>
</reference>
<dbReference type="InterPro" id="IPR009097">
    <property type="entry name" value="Cyclic_Pdiesterase"/>
</dbReference>
<organism evidence="1 2">
    <name type="scientific">Dentipellis fragilis</name>
    <dbReference type="NCBI Taxonomy" id="205917"/>
    <lineage>
        <taxon>Eukaryota</taxon>
        <taxon>Fungi</taxon>
        <taxon>Dikarya</taxon>
        <taxon>Basidiomycota</taxon>
        <taxon>Agaricomycotina</taxon>
        <taxon>Agaricomycetes</taxon>
        <taxon>Russulales</taxon>
        <taxon>Hericiaceae</taxon>
        <taxon>Dentipellis</taxon>
    </lineage>
</organism>
<dbReference type="PANTHER" id="PTHR28141">
    <property type="entry name" value="2',3'-CYCLIC-NUCLEOTIDE 3'-PHOSPHODIESTERASE"/>
    <property type="match status" value="1"/>
</dbReference>
<dbReference type="STRING" id="205917.A0A4Y9Z9Z8"/>
<keyword evidence="2" id="KW-1185">Reference proteome</keyword>
<evidence type="ECO:0000313" key="1">
    <source>
        <dbReference type="EMBL" id="TFY71372.1"/>
    </source>
</evidence>
<name>A0A4Y9Z9Z8_9AGAM</name>
<dbReference type="EMBL" id="SEOQ01000054">
    <property type="protein sequence ID" value="TFY71372.1"/>
    <property type="molecule type" value="Genomic_DNA"/>
</dbReference>
<sequence length="184" mass="20212">MAQHRPKPDSTYPTFHPHITLASLPASIDLLVLREAIPISHSVLPVRFAAVAAGNHYFRSVYVAIQPSTDLATLHGLVHEALDVEPRTPLFPHMSLYYIDDKDEQAFDERKRALADLVSRGVVLDDEQGGVALDCVAGDPNVDPQVAGTKLNGFIGSEIWIVKCEGAVEEWEVLDKIILATTKH</sequence>
<dbReference type="AlphaFoldDB" id="A0A4Y9Z9Z8"/>
<dbReference type="Pfam" id="PF07823">
    <property type="entry name" value="CPDase"/>
    <property type="match status" value="1"/>
</dbReference>
<dbReference type="GO" id="GO:0004113">
    <property type="term" value="F:2',3'-cyclic-nucleotide 3'-phosphodiesterase activity"/>
    <property type="evidence" value="ECO:0007669"/>
    <property type="project" value="TreeGrafter"/>
</dbReference>
<evidence type="ECO:0000313" key="2">
    <source>
        <dbReference type="Proteomes" id="UP000298327"/>
    </source>
</evidence>